<keyword evidence="3" id="KW-0804">Transcription</keyword>
<dbReference type="SUPFAM" id="SSF46785">
    <property type="entry name" value="Winged helix' DNA-binding domain"/>
    <property type="match status" value="1"/>
</dbReference>
<dbReference type="EMBL" id="JAKFHA010000062">
    <property type="protein sequence ID" value="MCF2533837.1"/>
    <property type="molecule type" value="Genomic_DNA"/>
</dbReference>
<evidence type="ECO:0000256" key="2">
    <source>
        <dbReference type="ARBA" id="ARBA00023125"/>
    </source>
</evidence>
<organism evidence="5 6">
    <name type="scientific">Yinghuangia soli</name>
    <dbReference type="NCBI Taxonomy" id="2908204"/>
    <lineage>
        <taxon>Bacteria</taxon>
        <taxon>Bacillati</taxon>
        <taxon>Actinomycetota</taxon>
        <taxon>Actinomycetes</taxon>
        <taxon>Kitasatosporales</taxon>
        <taxon>Streptomycetaceae</taxon>
        <taxon>Yinghuangia</taxon>
    </lineage>
</organism>
<protein>
    <submittedName>
        <fullName evidence="5">Winged helix-turn-helix domain-containing protein</fullName>
    </submittedName>
</protein>
<dbReference type="Gene3D" id="1.10.10.10">
    <property type="entry name" value="Winged helix-like DNA-binding domain superfamily/Winged helix DNA-binding domain"/>
    <property type="match status" value="1"/>
</dbReference>
<dbReference type="InterPro" id="IPR011991">
    <property type="entry name" value="ArsR-like_HTH"/>
</dbReference>
<proteinExistence type="predicted"/>
<dbReference type="InterPro" id="IPR051011">
    <property type="entry name" value="Metal_resp_trans_reg"/>
</dbReference>
<evidence type="ECO:0000256" key="3">
    <source>
        <dbReference type="ARBA" id="ARBA00023163"/>
    </source>
</evidence>
<dbReference type="InterPro" id="IPR001845">
    <property type="entry name" value="HTH_ArsR_DNA-bd_dom"/>
</dbReference>
<feature type="domain" description="HTH arsR-type" evidence="4">
    <location>
        <begin position="236"/>
        <end position="321"/>
    </location>
</feature>
<keyword evidence="2" id="KW-0238">DNA-binding</keyword>
<dbReference type="GO" id="GO:0003700">
    <property type="term" value="F:DNA-binding transcription factor activity"/>
    <property type="evidence" value="ECO:0007669"/>
    <property type="project" value="InterPro"/>
</dbReference>
<keyword evidence="6" id="KW-1185">Reference proteome</keyword>
<gene>
    <name evidence="5" type="ORF">LZ495_42385</name>
</gene>
<dbReference type="Proteomes" id="UP001165378">
    <property type="component" value="Unassembled WGS sequence"/>
</dbReference>
<dbReference type="PANTHER" id="PTHR43132:SF6">
    <property type="entry name" value="HTH-TYPE TRANSCRIPTIONAL REPRESSOR CZRA"/>
    <property type="match status" value="1"/>
</dbReference>
<dbReference type="AlphaFoldDB" id="A0AA41U799"/>
<evidence type="ECO:0000256" key="1">
    <source>
        <dbReference type="ARBA" id="ARBA00023015"/>
    </source>
</evidence>
<evidence type="ECO:0000259" key="4">
    <source>
        <dbReference type="PROSITE" id="PS50987"/>
    </source>
</evidence>
<dbReference type="RefSeq" id="WP_235058618.1">
    <property type="nucleotide sequence ID" value="NZ_JAKFHA010000062.1"/>
</dbReference>
<dbReference type="GO" id="GO:0003677">
    <property type="term" value="F:DNA binding"/>
    <property type="evidence" value="ECO:0007669"/>
    <property type="project" value="UniProtKB-KW"/>
</dbReference>
<evidence type="ECO:0000313" key="6">
    <source>
        <dbReference type="Proteomes" id="UP001165378"/>
    </source>
</evidence>
<keyword evidence="1" id="KW-0805">Transcription regulation</keyword>
<dbReference type="InterPro" id="IPR036388">
    <property type="entry name" value="WH-like_DNA-bd_sf"/>
</dbReference>
<dbReference type="CDD" id="cd00090">
    <property type="entry name" value="HTH_ARSR"/>
    <property type="match status" value="1"/>
</dbReference>
<dbReference type="SMART" id="SM00418">
    <property type="entry name" value="HTH_ARSR"/>
    <property type="match status" value="1"/>
</dbReference>
<name>A0AA41U799_9ACTN</name>
<evidence type="ECO:0000313" key="5">
    <source>
        <dbReference type="EMBL" id="MCF2533837.1"/>
    </source>
</evidence>
<sequence>MGCWEINVDTLAGSRFVVSPMAEVDACWLALAKSAAAHPGERRWLDAHLPAYHGYLAANPAAAALAAAALGKGWIADFMTPPPAEETVEDALAKLRRLAPEQVRADLLVALGPRPMPEILRDRDDIADVAADLLAWVWTHAVEPTWPTRRRVMEADMIARMGRLGRGGWAAALDDMRPGTRWLGGGRLRINALDYPDRDVTDAQMLFVPVTMHQWWVSWEGETRYAVVYPCSGTLAEADRRPAAPQALARLLGRARAEVLVRLDSPLSTTQLVALTGQTLGAVGGHLKVLSDAGLVARRRAGRSVLYFRTETGMSLMAAQT</sequence>
<dbReference type="PROSITE" id="PS50987">
    <property type="entry name" value="HTH_ARSR_2"/>
    <property type="match status" value="1"/>
</dbReference>
<dbReference type="InterPro" id="IPR036390">
    <property type="entry name" value="WH_DNA-bd_sf"/>
</dbReference>
<accession>A0AA41U799</accession>
<reference evidence="5" key="1">
    <citation type="submission" date="2022-01" db="EMBL/GenBank/DDBJ databases">
        <title>Genome-Based Taxonomic Classification of the Phylum Actinobacteria.</title>
        <authorList>
            <person name="Gao Y."/>
        </authorList>
    </citation>
    <scope>NUCLEOTIDE SEQUENCE</scope>
    <source>
        <strain evidence="5">KLBMP 8922</strain>
    </source>
</reference>
<comment type="caution">
    <text evidence="5">The sequence shown here is derived from an EMBL/GenBank/DDBJ whole genome shotgun (WGS) entry which is preliminary data.</text>
</comment>
<dbReference type="PANTHER" id="PTHR43132">
    <property type="entry name" value="ARSENICAL RESISTANCE OPERON REPRESSOR ARSR-RELATED"/>
    <property type="match status" value="1"/>
</dbReference>